<feature type="region of interest" description="Disordered" evidence="1">
    <location>
        <begin position="268"/>
        <end position="302"/>
    </location>
</feature>
<feature type="region of interest" description="Disordered" evidence="1">
    <location>
        <begin position="196"/>
        <end position="227"/>
    </location>
</feature>
<feature type="compositionally biased region" description="Basic and acidic residues" evidence="1">
    <location>
        <begin position="268"/>
        <end position="280"/>
    </location>
</feature>
<organism evidence="3 4">
    <name type="scientific">Lentinula boryana</name>
    <dbReference type="NCBI Taxonomy" id="40481"/>
    <lineage>
        <taxon>Eukaryota</taxon>
        <taxon>Fungi</taxon>
        <taxon>Dikarya</taxon>
        <taxon>Basidiomycota</taxon>
        <taxon>Agaricomycotina</taxon>
        <taxon>Agaricomycetes</taxon>
        <taxon>Agaricomycetidae</taxon>
        <taxon>Agaricales</taxon>
        <taxon>Marasmiineae</taxon>
        <taxon>Omphalotaceae</taxon>
        <taxon>Lentinula</taxon>
    </lineage>
</organism>
<dbReference type="Pfam" id="PF25534">
    <property type="entry name" value="DUF7918"/>
    <property type="match status" value="1"/>
</dbReference>
<accession>A0ABQ8QEZ9</accession>
<keyword evidence="4" id="KW-1185">Reference proteome</keyword>
<evidence type="ECO:0000313" key="3">
    <source>
        <dbReference type="EMBL" id="KAJ3997073.1"/>
    </source>
</evidence>
<dbReference type="PANTHER" id="PTHR36223:SF1">
    <property type="entry name" value="TRANSCRIPTION ELONGATION FACTOR EAF N-TERMINAL DOMAIN-CONTAINING PROTEIN"/>
    <property type="match status" value="1"/>
</dbReference>
<gene>
    <name evidence="3" type="ORF">F5050DRAFT_1894598</name>
</gene>
<dbReference type="Proteomes" id="UP001163828">
    <property type="component" value="Unassembled WGS sequence"/>
</dbReference>
<protein>
    <recommendedName>
        <fullName evidence="2">DUF7918 domain-containing protein</fullName>
    </recommendedName>
</protein>
<evidence type="ECO:0000259" key="2">
    <source>
        <dbReference type="Pfam" id="PF25534"/>
    </source>
</evidence>
<evidence type="ECO:0000256" key="1">
    <source>
        <dbReference type="SAM" id="MobiDB-lite"/>
    </source>
</evidence>
<evidence type="ECO:0000313" key="4">
    <source>
        <dbReference type="Proteomes" id="UP001163828"/>
    </source>
</evidence>
<dbReference type="EMBL" id="MU790593">
    <property type="protein sequence ID" value="KAJ3997073.1"/>
    <property type="molecule type" value="Genomic_DNA"/>
</dbReference>
<name>A0ABQ8QEZ9_9AGAR</name>
<dbReference type="InterPro" id="IPR057678">
    <property type="entry name" value="DUF7918"/>
</dbReference>
<sequence length="302" mass="33830">MPLTLQDFSAWIEVDGSELPIFDIKQIGNEVTCWIPSELEKNFSVKWSTGKRAISMVGDIHMDGKCLSSKAMWTGETQTFTSSGVLTTATSEKPFVFSKLELTDDDEYLNMATAGLGDVKLVISHATFGVTQNRYNNCDPIGKVHEKSKKATGHRVGFGANKPVVYTDLISTQRHANLVKFVFRYRPIDMLRANGIAPPEERKKRTASPSEPEVLDLTGDQPDSDDEVERQINALKARYFFVTHFILICGQQDELQALERKRRKIKHVKSELGVEPKHEPGTSSSRIKRGSRKVSSEVVDLT</sequence>
<proteinExistence type="predicted"/>
<comment type="caution">
    <text evidence="3">The sequence shown here is derived from an EMBL/GenBank/DDBJ whole genome shotgun (WGS) entry which is preliminary data.</text>
</comment>
<feature type="domain" description="DUF7918" evidence="2">
    <location>
        <begin position="12"/>
        <end position="198"/>
    </location>
</feature>
<reference evidence="3" key="1">
    <citation type="submission" date="2022-08" db="EMBL/GenBank/DDBJ databases">
        <authorList>
            <consortium name="DOE Joint Genome Institute"/>
            <person name="Min B."/>
            <person name="Riley R."/>
            <person name="Sierra-Patev S."/>
            <person name="Naranjo-Ortiz M."/>
            <person name="Looney B."/>
            <person name="Konkel Z."/>
            <person name="Slot J.C."/>
            <person name="Sakamoto Y."/>
            <person name="Steenwyk J.L."/>
            <person name="Rokas A."/>
            <person name="Carro J."/>
            <person name="Camarero S."/>
            <person name="Ferreira P."/>
            <person name="Molpeceres G."/>
            <person name="Ruiz-Duenas F.J."/>
            <person name="Serrano A."/>
            <person name="Henrissat B."/>
            <person name="Drula E."/>
            <person name="Hughes K.W."/>
            <person name="Mata J.L."/>
            <person name="Ishikawa N.K."/>
            <person name="Vargas-Isla R."/>
            <person name="Ushijima S."/>
            <person name="Smith C.A."/>
            <person name="Ahrendt S."/>
            <person name="Andreopoulos W."/>
            <person name="He G."/>
            <person name="Labutti K."/>
            <person name="Lipzen A."/>
            <person name="Ng V."/>
            <person name="Sandor L."/>
            <person name="Barry K."/>
            <person name="Martinez A.T."/>
            <person name="Xiao Y."/>
            <person name="Gibbons J.G."/>
            <person name="Terashima K."/>
            <person name="Hibbett D.S."/>
            <person name="Grigoriev I.V."/>
        </authorList>
    </citation>
    <scope>NUCLEOTIDE SEQUENCE</scope>
    <source>
        <strain evidence="3">TFB10827</strain>
    </source>
</reference>
<dbReference type="PANTHER" id="PTHR36223">
    <property type="entry name" value="BETA-LACTAMASE-TYPE TRANSPEPTIDASE FOLD DOMAIN CONTAINING PROTEIN"/>
    <property type="match status" value="1"/>
</dbReference>